<dbReference type="Proteomes" id="UP001207605">
    <property type="component" value="Unassembled WGS sequence"/>
</dbReference>
<evidence type="ECO:0000259" key="16">
    <source>
        <dbReference type="PROSITE" id="PS50885"/>
    </source>
</evidence>
<dbReference type="SUPFAM" id="SSF47384">
    <property type="entry name" value="Homodimeric domain of signal transducing histidine kinase"/>
    <property type="match status" value="1"/>
</dbReference>
<feature type="transmembrane region" description="Helical" evidence="14">
    <location>
        <begin position="478"/>
        <end position="500"/>
    </location>
</feature>
<keyword evidence="9 17" id="KW-0418">Kinase</keyword>
<evidence type="ECO:0000313" key="18">
    <source>
        <dbReference type="Proteomes" id="UP001207605"/>
    </source>
</evidence>
<dbReference type="RefSeq" id="WP_262581582.1">
    <property type="nucleotide sequence ID" value="NZ_JAOQJV010000008.1"/>
</dbReference>
<dbReference type="InterPro" id="IPR003661">
    <property type="entry name" value="HisK_dim/P_dom"/>
</dbReference>
<dbReference type="CDD" id="cd00082">
    <property type="entry name" value="HisKA"/>
    <property type="match status" value="1"/>
</dbReference>
<dbReference type="PANTHER" id="PTHR45528">
    <property type="entry name" value="SENSOR HISTIDINE KINASE CPXA"/>
    <property type="match status" value="1"/>
</dbReference>
<name>A0ABT2S6A6_9FIRM</name>
<evidence type="ECO:0000313" key="17">
    <source>
        <dbReference type="EMBL" id="MCU6700128.1"/>
    </source>
</evidence>
<evidence type="ECO:0000256" key="2">
    <source>
        <dbReference type="ARBA" id="ARBA00004651"/>
    </source>
</evidence>
<dbReference type="InterPro" id="IPR003660">
    <property type="entry name" value="HAMP_dom"/>
</dbReference>
<protein>
    <recommendedName>
        <fullName evidence="3">histidine kinase</fullName>
        <ecNumber evidence="3">2.7.13.3</ecNumber>
    </recommendedName>
</protein>
<feature type="transmembrane region" description="Helical" evidence="14">
    <location>
        <begin position="554"/>
        <end position="572"/>
    </location>
</feature>
<gene>
    <name evidence="17" type="ORF">OCV65_07770</name>
</gene>
<dbReference type="InterPro" id="IPR003594">
    <property type="entry name" value="HATPase_dom"/>
</dbReference>
<dbReference type="Gene3D" id="3.30.565.10">
    <property type="entry name" value="Histidine kinase-like ATPase, C-terminal domain"/>
    <property type="match status" value="1"/>
</dbReference>
<evidence type="ECO:0000256" key="12">
    <source>
        <dbReference type="ARBA" id="ARBA00023012"/>
    </source>
</evidence>
<dbReference type="EMBL" id="JAOQJV010000008">
    <property type="protein sequence ID" value="MCU6700128.1"/>
    <property type="molecule type" value="Genomic_DNA"/>
</dbReference>
<dbReference type="SMART" id="SM00388">
    <property type="entry name" value="HisKA"/>
    <property type="match status" value="1"/>
</dbReference>
<feature type="transmembrane region" description="Helical" evidence="14">
    <location>
        <begin position="432"/>
        <end position="458"/>
    </location>
</feature>
<dbReference type="PROSITE" id="PS50885">
    <property type="entry name" value="HAMP"/>
    <property type="match status" value="1"/>
</dbReference>
<evidence type="ECO:0000256" key="4">
    <source>
        <dbReference type="ARBA" id="ARBA00022475"/>
    </source>
</evidence>
<proteinExistence type="predicted"/>
<evidence type="ECO:0000256" key="7">
    <source>
        <dbReference type="ARBA" id="ARBA00022692"/>
    </source>
</evidence>
<dbReference type="GO" id="GO:0016301">
    <property type="term" value="F:kinase activity"/>
    <property type="evidence" value="ECO:0007669"/>
    <property type="project" value="UniProtKB-KW"/>
</dbReference>
<feature type="transmembrane region" description="Helical" evidence="14">
    <location>
        <begin position="12"/>
        <end position="34"/>
    </location>
</feature>
<feature type="domain" description="HAMP" evidence="16">
    <location>
        <begin position="578"/>
        <end position="624"/>
    </location>
</feature>
<keyword evidence="6" id="KW-0808">Transferase</keyword>
<keyword evidence="4" id="KW-1003">Cell membrane</keyword>
<keyword evidence="10" id="KW-0067">ATP-binding</keyword>
<comment type="caution">
    <text evidence="17">The sequence shown here is derived from an EMBL/GenBank/DDBJ whole genome shotgun (WGS) entry which is preliminary data.</text>
</comment>
<dbReference type="SUPFAM" id="SSF55874">
    <property type="entry name" value="ATPase domain of HSP90 chaperone/DNA topoisomerase II/histidine kinase"/>
    <property type="match status" value="1"/>
</dbReference>
<dbReference type="SMART" id="SM00387">
    <property type="entry name" value="HATPase_c"/>
    <property type="match status" value="1"/>
</dbReference>
<feature type="transmembrane region" description="Helical" evidence="14">
    <location>
        <begin position="521"/>
        <end position="548"/>
    </location>
</feature>
<evidence type="ECO:0000256" key="8">
    <source>
        <dbReference type="ARBA" id="ARBA00022741"/>
    </source>
</evidence>
<dbReference type="Gene3D" id="1.10.287.130">
    <property type="match status" value="1"/>
</dbReference>
<organism evidence="17 18">
    <name type="scientific">Dorea ammoniilytica</name>
    <dbReference type="NCBI Taxonomy" id="2981788"/>
    <lineage>
        <taxon>Bacteria</taxon>
        <taxon>Bacillati</taxon>
        <taxon>Bacillota</taxon>
        <taxon>Clostridia</taxon>
        <taxon>Lachnospirales</taxon>
        <taxon>Lachnospiraceae</taxon>
        <taxon>Dorea</taxon>
    </lineage>
</organism>
<dbReference type="PANTHER" id="PTHR45528:SF1">
    <property type="entry name" value="SENSOR HISTIDINE KINASE CPXA"/>
    <property type="match status" value="1"/>
</dbReference>
<feature type="domain" description="Histidine kinase" evidence="15">
    <location>
        <begin position="639"/>
        <end position="842"/>
    </location>
</feature>
<evidence type="ECO:0000256" key="1">
    <source>
        <dbReference type="ARBA" id="ARBA00000085"/>
    </source>
</evidence>
<comment type="catalytic activity">
    <reaction evidence="1">
        <text>ATP + protein L-histidine = ADP + protein N-phospho-L-histidine.</text>
        <dbReference type="EC" id="2.7.13.3"/>
    </reaction>
</comment>
<evidence type="ECO:0000256" key="5">
    <source>
        <dbReference type="ARBA" id="ARBA00022553"/>
    </source>
</evidence>
<evidence type="ECO:0000256" key="10">
    <source>
        <dbReference type="ARBA" id="ARBA00022840"/>
    </source>
</evidence>
<dbReference type="InterPro" id="IPR036097">
    <property type="entry name" value="HisK_dim/P_sf"/>
</dbReference>
<evidence type="ECO:0000256" key="9">
    <source>
        <dbReference type="ARBA" id="ARBA00022777"/>
    </source>
</evidence>
<dbReference type="Pfam" id="PF00512">
    <property type="entry name" value="HisKA"/>
    <property type="match status" value="1"/>
</dbReference>
<dbReference type="EC" id="2.7.13.3" evidence="3"/>
<keyword evidence="13 14" id="KW-0472">Membrane</keyword>
<keyword evidence="11 14" id="KW-1133">Transmembrane helix</keyword>
<keyword evidence="7 14" id="KW-0812">Transmembrane</keyword>
<keyword evidence="5" id="KW-0597">Phosphoprotein</keyword>
<evidence type="ECO:0000256" key="13">
    <source>
        <dbReference type="ARBA" id="ARBA00023136"/>
    </source>
</evidence>
<dbReference type="Pfam" id="PF02518">
    <property type="entry name" value="HATPase_c"/>
    <property type="match status" value="1"/>
</dbReference>
<evidence type="ECO:0000256" key="3">
    <source>
        <dbReference type="ARBA" id="ARBA00012438"/>
    </source>
</evidence>
<comment type="subcellular location">
    <subcellularLocation>
        <location evidence="2">Cell membrane</location>
        <topology evidence="2">Multi-pass membrane protein</topology>
    </subcellularLocation>
</comment>
<feature type="transmembrane region" description="Helical" evidence="14">
    <location>
        <begin position="386"/>
        <end position="411"/>
    </location>
</feature>
<dbReference type="InterPro" id="IPR036890">
    <property type="entry name" value="HATPase_C_sf"/>
</dbReference>
<sequence length="854" mass="96253">MKKEWYKSSWMKGILIGFTQVIAVILIISMVWIISCPRAAANVLKGDNVQYEDTQGFAETFMNQYADILAGLEAKEQFETDGEFDGDKIVDIQNVSNSQPIDGKNEHGLAYRLSDLIDWEEKIYDGDINSDQYGSSGENEILVCKKPDSTYEYFYFSDFKSKIDSGELKFINETEDNSSSSILQELQDGEYYEEDGDSKLTVIDQDNAVQYVDCWDYDGMWVEETCSPIDAENVLDIVNHNPEWNGNLDQAFTQIWNVLSIINVEKQAYDSMLSGYEENSSNVTYLYADRDKKTIYTNRKEYADFDNLDDSVKKIGMLDKYVLVGARASQFEGNVTGVLYSDCDYHNRLVTDPQDFVFVMGVDTKYPVQDAFYYESHSYSYYQSGIGVALAGAILSGILLMVCIIWLTIVAGRKPEDTDLYLTGFDKLPTEVGAIIVVGLWGIFAAIMLNVANCLSNIVWSDEIYYLGWSPGASVPTLIGIGILGFGTCAFFMFGYLSLIRRIKARSLWKRSVLRWLGIHAYAFFRMIPAVGRQCLIMIAFIITQFLWASGDGIFLLIAIAADVAAFIYVVSQAAGRKQIVKGIHRIAEGQVDYKIPLKGLKGEQKDIAESINRIGDGLDAAVEAGMKNERLKTDLITNVSHDIKTPLTSIINYIDLMKRENIQDPKIQSYLEVLEAKAQRLKTLTEDVVEASKVSSGNVVLNCMKLNLTEMIQQTSGEFVEKFEKRDLKEILNLPEEPAYVWADGRRTWRILENIYNNAAKYALEGSRIYADLKLTETEVVFSLKNVSEQPLNISADELTERFIRGDVSRSTEGSGLGLSIARDLAKLMNAKFELYLDGDLFRVTITFARIND</sequence>
<keyword evidence="18" id="KW-1185">Reference proteome</keyword>
<dbReference type="InterPro" id="IPR050398">
    <property type="entry name" value="HssS/ArlS-like"/>
</dbReference>
<keyword evidence="8" id="KW-0547">Nucleotide-binding</keyword>
<dbReference type="PROSITE" id="PS50109">
    <property type="entry name" value="HIS_KIN"/>
    <property type="match status" value="1"/>
</dbReference>
<evidence type="ECO:0000256" key="11">
    <source>
        <dbReference type="ARBA" id="ARBA00022989"/>
    </source>
</evidence>
<accession>A0ABT2S6A6</accession>
<evidence type="ECO:0000256" key="6">
    <source>
        <dbReference type="ARBA" id="ARBA00022679"/>
    </source>
</evidence>
<evidence type="ECO:0000256" key="14">
    <source>
        <dbReference type="SAM" id="Phobius"/>
    </source>
</evidence>
<reference evidence="17 18" key="1">
    <citation type="journal article" date="2021" name="ISME Commun">
        <title>Automated analysis of genomic sequences facilitates high-throughput and comprehensive description of bacteria.</title>
        <authorList>
            <person name="Hitch T.C.A."/>
        </authorList>
    </citation>
    <scope>NUCLEOTIDE SEQUENCE [LARGE SCALE GENOMIC DNA]</scope>
    <source>
        <strain evidence="17 18">Sanger_02</strain>
    </source>
</reference>
<dbReference type="InterPro" id="IPR005467">
    <property type="entry name" value="His_kinase_dom"/>
</dbReference>
<keyword evidence="12" id="KW-0902">Two-component regulatory system</keyword>
<evidence type="ECO:0000259" key="15">
    <source>
        <dbReference type="PROSITE" id="PS50109"/>
    </source>
</evidence>